<protein>
    <submittedName>
        <fullName evidence="2">Uncharacterized protein</fullName>
    </submittedName>
</protein>
<dbReference type="STRING" id="81857.IV38_GL001318"/>
<reference evidence="3 4" key="1">
    <citation type="journal article" date="2015" name="Genome Announc.">
        <title>Expanding the biotechnology potential of lactobacilli through comparative genomics of 213 strains and associated genera.</title>
        <authorList>
            <person name="Sun Z."/>
            <person name="Harris H.M."/>
            <person name="McCann A."/>
            <person name="Guo C."/>
            <person name="Argimon S."/>
            <person name="Zhang W."/>
            <person name="Yang X."/>
            <person name="Jeffery I.B."/>
            <person name="Cooney J.C."/>
            <person name="Kagawa T.F."/>
            <person name="Liu W."/>
            <person name="Song Y."/>
            <person name="Salvetti E."/>
            <person name="Wrobel A."/>
            <person name="Rasinkangas P."/>
            <person name="Parkhill J."/>
            <person name="Rea M.C."/>
            <person name="O'Sullivan O."/>
            <person name="Ritari J."/>
            <person name="Douillard F.P."/>
            <person name="Paul Ross R."/>
            <person name="Yang R."/>
            <person name="Briner A.E."/>
            <person name="Felis G.E."/>
            <person name="de Vos W.M."/>
            <person name="Barrangou R."/>
            <person name="Klaenhammer T.R."/>
            <person name="Caufield P.W."/>
            <person name="Cui Y."/>
            <person name="Zhang H."/>
            <person name="O'Toole P.W."/>
        </authorList>
    </citation>
    <scope>NUCLEOTIDE SEQUENCE [LARGE SCALE GENOMIC DNA]</scope>
    <source>
        <strain evidence="1 4">ATCC BAA-66</strain>
        <strain evidence="2 3">DSM 13344</strain>
    </source>
</reference>
<organism evidence="2 3">
    <name type="scientific">Lactobacillus selangorensis</name>
    <dbReference type="NCBI Taxonomy" id="81857"/>
    <lineage>
        <taxon>Bacteria</taxon>
        <taxon>Bacillati</taxon>
        <taxon>Bacillota</taxon>
        <taxon>Bacilli</taxon>
        <taxon>Lactobacillales</taxon>
        <taxon>Lactobacillaceae</taxon>
        <taxon>Lactobacillus</taxon>
    </lineage>
</organism>
<gene>
    <name evidence="1" type="ORF">IV38_GL001318</name>
    <name evidence="2" type="ORF">IV40_GL001105</name>
</gene>
<proteinExistence type="predicted"/>
<evidence type="ECO:0000313" key="1">
    <source>
        <dbReference type="EMBL" id="KRN28320.1"/>
    </source>
</evidence>
<evidence type="ECO:0000313" key="4">
    <source>
        <dbReference type="Proteomes" id="UP000051751"/>
    </source>
</evidence>
<dbReference type="EMBL" id="JQAT01000003">
    <property type="protein sequence ID" value="KRN28320.1"/>
    <property type="molecule type" value="Genomic_DNA"/>
</dbReference>
<evidence type="ECO:0000313" key="2">
    <source>
        <dbReference type="EMBL" id="KRN31822.1"/>
    </source>
</evidence>
<sequence>MKQMSEELDQRLLGATFALPNGQTTGVIRFYGIYYHYRVQGQAQPGLKVAVRQVTPEYLVVRAAGQKLDY</sequence>
<keyword evidence="3" id="KW-1185">Reference proteome</keyword>
<dbReference type="EMBL" id="JQAZ01000003">
    <property type="protein sequence ID" value="KRN31822.1"/>
    <property type="molecule type" value="Genomic_DNA"/>
</dbReference>
<dbReference type="PATRIC" id="fig|81857.3.peg.1329"/>
<dbReference type="Proteomes" id="UP000051751">
    <property type="component" value="Unassembled WGS sequence"/>
</dbReference>
<comment type="caution">
    <text evidence="2">The sequence shown here is derived from an EMBL/GenBank/DDBJ whole genome shotgun (WGS) entry which is preliminary data.</text>
</comment>
<name>A0A0R2FUX1_9LACO</name>
<dbReference type="Proteomes" id="UP000051645">
    <property type="component" value="Unassembled WGS sequence"/>
</dbReference>
<accession>A0A0R2FUX1</accession>
<dbReference type="AlphaFoldDB" id="A0A0R2FUX1"/>
<evidence type="ECO:0000313" key="3">
    <source>
        <dbReference type="Proteomes" id="UP000051645"/>
    </source>
</evidence>